<dbReference type="AlphaFoldDB" id="A0A6A5STJ2"/>
<name>A0A6A5STJ2_9PLEO</name>
<accession>A0A6A5STJ2</accession>
<dbReference type="CDD" id="cd00590">
    <property type="entry name" value="RRM_SF"/>
    <property type="match status" value="1"/>
</dbReference>
<dbReference type="Gene3D" id="3.30.70.330">
    <property type="match status" value="1"/>
</dbReference>
<dbReference type="SUPFAM" id="SSF54928">
    <property type="entry name" value="RNA-binding domain, RBD"/>
    <property type="match status" value="1"/>
</dbReference>
<gene>
    <name evidence="2" type="ORF">EJ02DRAFT_421315</name>
</gene>
<evidence type="ECO:0000256" key="1">
    <source>
        <dbReference type="SAM" id="MobiDB-lite"/>
    </source>
</evidence>
<dbReference type="InterPro" id="IPR035979">
    <property type="entry name" value="RBD_domain_sf"/>
</dbReference>
<dbReference type="Proteomes" id="UP000800038">
    <property type="component" value="Unassembled WGS sequence"/>
</dbReference>
<dbReference type="OrthoDB" id="3796937at2759"/>
<evidence type="ECO:0008006" key="4">
    <source>
        <dbReference type="Google" id="ProtNLM"/>
    </source>
</evidence>
<reference evidence="2" key="1">
    <citation type="journal article" date="2020" name="Stud. Mycol.">
        <title>101 Dothideomycetes genomes: a test case for predicting lifestyles and emergence of pathogens.</title>
        <authorList>
            <person name="Haridas S."/>
            <person name="Albert R."/>
            <person name="Binder M."/>
            <person name="Bloem J."/>
            <person name="Labutti K."/>
            <person name="Salamov A."/>
            <person name="Andreopoulos B."/>
            <person name="Baker S."/>
            <person name="Barry K."/>
            <person name="Bills G."/>
            <person name="Bluhm B."/>
            <person name="Cannon C."/>
            <person name="Castanera R."/>
            <person name="Culley D."/>
            <person name="Daum C."/>
            <person name="Ezra D."/>
            <person name="Gonzalez J."/>
            <person name="Henrissat B."/>
            <person name="Kuo A."/>
            <person name="Liang C."/>
            <person name="Lipzen A."/>
            <person name="Lutzoni F."/>
            <person name="Magnuson J."/>
            <person name="Mondo S."/>
            <person name="Nolan M."/>
            <person name="Ohm R."/>
            <person name="Pangilinan J."/>
            <person name="Park H.-J."/>
            <person name="Ramirez L."/>
            <person name="Alfaro M."/>
            <person name="Sun H."/>
            <person name="Tritt A."/>
            <person name="Yoshinaga Y."/>
            <person name="Zwiers L.-H."/>
            <person name="Turgeon B."/>
            <person name="Goodwin S."/>
            <person name="Spatafora J."/>
            <person name="Crous P."/>
            <person name="Grigoriev I."/>
        </authorList>
    </citation>
    <scope>NUCLEOTIDE SEQUENCE</scope>
    <source>
        <strain evidence="2">CBS 161.51</strain>
    </source>
</reference>
<evidence type="ECO:0000313" key="2">
    <source>
        <dbReference type="EMBL" id="KAF1943473.1"/>
    </source>
</evidence>
<organism evidence="2 3">
    <name type="scientific">Clathrospora elynae</name>
    <dbReference type="NCBI Taxonomy" id="706981"/>
    <lineage>
        <taxon>Eukaryota</taxon>
        <taxon>Fungi</taxon>
        <taxon>Dikarya</taxon>
        <taxon>Ascomycota</taxon>
        <taxon>Pezizomycotina</taxon>
        <taxon>Dothideomycetes</taxon>
        <taxon>Pleosporomycetidae</taxon>
        <taxon>Pleosporales</taxon>
        <taxon>Diademaceae</taxon>
        <taxon>Clathrospora</taxon>
    </lineage>
</organism>
<keyword evidence="3" id="KW-1185">Reference proteome</keyword>
<evidence type="ECO:0000313" key="3">
    <source>
        <dbReference type="Proteomes" id="UP000800038"/>
    </source>
</evidence>
<dbReference type="InterPro" id="IPR012677">
    <property type="entry name" value="Nucleotide-bd_a/b_plait_sf"/>
</dbReference>
<dbReference type="GO" id="GO:0003676">
    <property type="term" value="F:nucleic acid binding"/>
    <property type="evidence" value="ECO:0007669"/>
    <property type="project" value="InterPro"/>
</dbReference>
<dbReference type="EMBL" id="ML976025">
    <property type="protein sequence ID" value="KAF1943473.1"/>
    <property type="molecule type" value="Genomic_DNA"/>
</dbReference>
<feature type="region of interest" description="Disordered" evidence="1">
    <location>
        <begin position="87"/>
        <end position="114"/>
    </location>
</feature>
<protein>
    <recommendedName>
        <fullName evidence="4">RRM domain-containing protein</fullName>
    </recommendedName>
</protein>
<proteinExistence type="predicted"/>
<sequence length="424" mass="47509">MASNAQTGFLGRQLANITHTLAKASQRRDAELQAKRTRLPTAAPAVKAFCSDPSVTSESDVSRSSDSGDSHAELERLDKRLDDFAVDGDKQRIVPPATMKAPLGGGDDSDEVDPKKMLADLDRTQPSSSMGGKDEADHSDDLKRMRAEFDGLIMIDHHHHYPRAMLVSLGIERQASSRDLYEVPDNDGDGPMRMLAELDRLAFENKQQAIIIDDDDPRAMLADLDSQVQASGRALPSCDLSFPSFLILAPNFDKIEDPINITGTLEKESIPYAVALRLESAGCKWEDVKGWITYLFSTGLHGHEAQKKKDEMIVRAEKDLKTTIKYVLEEEKRYRAIEDKERLPCRLIVTNLAADANEEELRVFLSKYNWDIRDVTLMNERDPIKRTKTAHVDMYTRKPAVRASYEVGAIFGLTLNIRLAVEHE</sequence>
<feature type="compositionally biased region" description="Basic and acidic residues" evidence="1">
    <location>
        <begin position="60"/>
        <end position="72"/>
    </location>
</feature>
<feature type="region of interest" description="Disordered" evidence="1">
    <location>
        <begin position="50"/>
        <end position="72"/>
    </location>
</feature>